<dbReference type="AlphaFoldDB" id="A0A1S3H6P1"/>
<dbReference type="InParanoid" id="A0A1S3H6P1"/>
<reference evidence="2" key="1">
    <citation type="submission" date="2025-08" db="UniProtKB">
        <authorList>
            <consortium name="RefSeq"/>
        </authorList>
    </citation>
    <scope>IDENTIFICATION</scope>
    <source>
        <tissue evidence="2">Gonads</tissue>
    </source>
</reference>
<keyword evidence="1" id="KW-1185">Reference proteome</keyword>
<evidence type="ECO:0000313" key="1">
    <source>
        <dbReference type="Proteomes" id="UP000085678"/>
    </source>
</evidence>
<name>A0A1S3H6P1_LINAN</name>
<dbReference type="RefSeq" id="XP_013381668.1">
    <property type="nucleotide sequence ID" value="XM_013526214.1"/>
</dbReference>
<protein>
    <submittedName>
        <fullName evidence="2">Uncharacterized protein LOC106152583</fullName>
    </submittedName>
</protein>
<dbReference type="KEGG" id="lak:106152583"/>
<sequence>MTMVKKMGTSVFRFYNRRGKLRYPEILVIFNMAKVKMFAALLVVMILVQMFADSDAWRRRRRRRRNGKKIEDAVDVDAANIDTNQLSDHERDMIIDLLKDDMNDPGDKPDGYQEDE</sequence>
<accession>A0A1S3H6P1</accession>
<evidence type="ECO:0000313" key="2">
    <source>
        <dbReference type="RefSeq" id="XP_013381668.1"/>
    </source>
</evidence>
<organism evidence="1 2">
    <name type="scientific">Lingula anatina</name>
    <name type="common">Brachiopod</name>
    <name type="synonym">Lingula unguis</name>
    <dbReference type="NCBI Taxonomy" id="7574"/>
    <lineage>
        <taxon>Eukaryota</taxon>
        <taxon>Metazoa</taxon>
        <taxon>Spiralia</taxon>
        <taxon>Lophotrochozoa</taxon>
        <taxon>Brachiopoda</taxon>
        <taxon>Linguliformea</taxon>
        <taxon>Lingulata</taxon>
        <taxon>Lingulida</taxon>
        <taxon>Linguloidea</taxon>
        <taxon>Lingulidae</taxon>
        <taxon>Lingula</taxon>
    </lineage>
</organism>
<dbReference type="GeneID" id="106152583"/>
<proteinExistence type="predicted"/>
<gene>
    <name evidence="2" type="primary">LOC106152583</name>
</gene>
<dbReference type="Proteomes" id="UP000085678">
    <property type="component" value="Unplaced"/>
</dbReference>